<feature type="compositionally biased region" description="Low complexity" evidence="2">
    <location>
        <begin position="45"/>
        <end position="59"/>
    </location>
</feature>
<organism evidence="5 6">
    <name type="scientific">Kribbella orskensis</name>
    <dbReference type="NCBI Taxonomy" id="2512216"/>
    <lineage>
        <taxon>Bacteria</taxon>
        <taxon>Bacillati</taxon>
        <taxon>Actinomycetota</taxon>
        <taxon>Actinomycetes</taxon>
        <taxon>Propionibacteriales</taxon>
        <taxon>Kribbellaceae</taxon>
        <taxon>Kribbella</taxon>
    </lineage>
</organism>
<proteinExistence type="predicted"/>
<dbReference type="PROSITE" id="PS51109">
    <property type="entry name" value="G5"/>
    <property type="match status" value="1"/>
</dbReference>
<evidence type="ECO:0000313" key="6">
    <source>
        <dbReference type="Proteomes" id="UP000295818"/>
    </source>
</evidence>
<sequence length="211" mass="21750">MRVGVVAAVVVFVSGGALPGCAAEPSDESVSVTVDSPIPTAPKVPRTTSAPTPTNSPSARPKRTPTVALTPVVTRRLVMETRKIAFRKVTQTDPSLAKGQKVVTAHGVPGTKRLTFELTLTDGVQTGKRLVSQVVVRAPVAQVTSIGTKVEPQPAGNCDPNYTGDCVPIASDVDCSSGTGNGPAYVDGPVEVVGTDIYGLDRDNDGIGCED</sequence>
<evidence type="ECO:0000256" key="3">
    <source>
        <dbReference type="SAM" id="SignalP"/>
    </source>
</evidence>
<feature type="signal peptide" evidence="3">
    <location>
        <begin position="1"/>
        <end position="22"/>
    </location>
</feature>
<comment type="caution">
    <text evidence="5">The sequence shown here is derived from an EMBL/GenBank/DDBJ whole genome shotgun (WGS) entry which is preliminary data.</text>
</comment>
<dbReference type="InterPro" id="IPR011098">
    <property type="entry name" value="G5_dom"/>
</dbReference>
<dbReference type="Pfam" id="PF07501">
    <property type="entry name" value="G5"/>
    <property type="match status" value="1"/>
</dbReference>
<gene>
    <name evidence="5" type="ORF">EV644_103654</name>
</gene>
<keyword evidence="6" id="KW-1185">Reference proteome</keyword>
<evidence type="ECO:0000313" key="5">
    <source>
        <dbReference type="EMBL" id="TCO27950.1"/>
    </source>
</evidence>
<keyword evidence="1 3" id="KW-0732">Signal</keyword>
<dbReference type="Proteomes" id="UP000295818">
    <property type="component" value="Unassembled WGS sequence"/>
</dbReference>
<reference evidence="5 6" key="1">
    <citation type="journal article" date="2015" name="Stand. Genomic Sci.">
        <title>Genomic Encyclopedia of Bacterial and Archaeal Type Strains, Phase III: the genomes of soil and plant-associated and newly described type strains.</title>
        <authorList>
            <person name="Whitman W.B."/>
            <person name="Woyke T."/>
            <person name="Klenk H.P."/>
            <person name="Zhou Y."/>
            <person name="Lilburn T.G."/>
            <person name="Beck B.J."/>
            <person name="De Vos P."/>
            <person name="Vandamme P."/>
            <person name="Eisen J.A."/>
            <person name="Garrity G."/>
            <person name="Hugenholtz P."/>
            <person name="Kyrpides N.C."/>
        </authorList>
    </citation>
    <scope>NUCLEOTIDE SEQUENCE [LARGE SCALE GENOMIC DNA]</scope>
    <source>
        <strain evidence="5 6">VKM Ac-2538</strain>
    </source>
</reference>
<name>A0ABY2BR80_9ACTN</name>
<evidence type="ECO:0000256" key="1">
    <source>
        <dbReference type="ARBA" id="ARBA00022729"/>
    </source>
</evidence>
<dbReference type="EMBL" id="SLWM01000003">
    <property type="protein sequence ID" value="TCO27950.1"/>
    <property type="molecule type" value="Genomic_DNA"/>
</dbReference>
<evidence type="ECO:0000256" key="2">
    <source>
        <dbReference type="SAM" id="MobiDB-lite"/>
    </source>
</evidence>
<feature type="region of interest" description="Disordered" evidence="2">
    <location>
        <begin position="22"/>
        <end position="64"/>
    </location>
</feature>
<evidence type="ECO:0000259" key="4">
    <source>
        <dbReference type="PROSITE" id="PS51109"/>
    </source>
</evidence>
<feature type="domain" description="G5" evidence="4">
    <location>
        <begin position="70"/>
        <end position="150"/>
    </location>
</feature>
<dbReference type="Gene3D" id="2.20.230.10">
    <property type="entry name" value="Resuscitation-promoting factor rpfb"/>
    <property type="match status" value="1"/>
</dbReference>
<accession>A0ABY2BR80</accession>
<feature type="chain" id="PRO_5046171049" evidence="3">
    <location>
        <begin position="23"/>
        <end position="211"/>
    </location>
</feature>
<dbReference type="SMART" id="SM01208">
    <property type="entry name" value="G5"/>
    <property type="match status" value="1"/>
</dbReference>
<protein>
    <submittedName>
        <fullName evidence="5">Surface rod structure-forming protein G</fullName>
    </submittedName>
</protein>